<dbReference type="NCBIfam" id="TIGR02595">
    <property type="entry name" value="PEP_CTERM"/>
    <property type="match status" value="1"/>
</dbReference>
<evidence type="ECO:0000259" key="2">
    <source>
        <dbReference type="Pfam" id="PF07589"/>
    </source>
</evidence>
<dbReference type="Pfam" id="PF07589">
    <property type="entry name" value="PEP-CTERM"/>
    <property type="match status" value="1"/>
</dbReference>
<accession>A0A841L1M6</accession>
<feature type="domain" description="Ice-binding protein C-terminal" evidence="2">
    <location>
        <begin position="225"/>
        <end position="249"/>
    </location>
</feature>
<dbReference type="RefSeq" id="WP_243452571.1">
    <property type="nucleotide sequence ID" value="NZ_BMOX01000035.1"/>
</dbReference>
<organism evidence="3 4">
    <name type="scientific">Polymorphobacter multimanifer</name>
    <dbReference type="NCBI Taxonomy" id="1070431"/>
    <lineage>
        <taxon>Bacteria</taxon>
        <taxon>Pseudomonadati</taxon>
        <taxon>Pseudomonadota</taxon>
        <taxon>Alphaproteobacteria</taxon>
        <taxon>Sphingomonadales</taxon>
        <taxon>Sphingosinicellaceae</taxon>
        <taxon>Polymorphobacter</taxon>
    </lineage>
</organism>
<evidence type="ECO:0000256" key="1">
    <source>
        <dbReference type="SAM" id="SignalP"/>
    </source>
</evidence>
<comment type="caution">
    <text evidence="3">The sequence shown here is derived from an EMBL/GenBank/DDBJ whole genome shotgun (WGS) entry which is preliminary data.</text>
</comment>
<name>A0A841L1M6_9SPHN</name>
<keyword evidence="4" id="KW-1185">Reference proteome</keyword>
<evidence type="ECO:0000313" key="4">
    <source>
        <dbReference type="Proteomes" id="UP000538147"/>
    </source>
</evidence>
<feature type="signal peptide" evidence="1">
    <location>
        <begin position="1"/>
        <end position="21"/>
    </location>
</feature>
<keyword evidence="1" id="KW-0732">Signal</keyword>
<dbReference type="EMBL" id="JACIIV010000002">
    <property type="protein sequence ID" value="MBB6226216.1"/>
    <property type="molecule type" value="Genomic_DNA"/>
</dbReference>
<dbReference type="Proteomes" id="UP000538147">
    <property type="component" value="Unassembled WGS sequence"/>
</dbReference>
<feature type="chain" id="PRO_5032560313" description="Ice-binding protein C-terminal domain-containing protein" evidence="1">
    <location>
        <begin position="22"/>
        <end position="255"/>
    </location>
</feature>
<dbReference type="NCBIfam" id="NF035944">
    <property type="entry name" value="PEPxxWA-CTERM"/>
    <property type="match status" value="1"/>
</dbReference>
<gene>
    <name evidence="3" type="ORF">FHS79_000369</name>
</gene>
<dbReference type="InterPro" id="IPR013424">
    <property type="entry name" value="Ice-binding_C"/>
</dbReference>
<protein>
    <recommendedName>
        <fullName evidence="2">Ice-binding protein C-terminal domain-containing protein</fullName>
    </recommendedName>
</protein>
<dbReference type="AlphaFoldDB" id="A0A841L1M6"/>
<proteinExistence type="predicted"/>
<sequence length="255" mass="25638">MKHLLTAAIAIVPLLATPASAATWAFGTPGSAANVASKSATAAGDGATLTAVARRFTPAHTTALTNVSQLLSTTAGGAALTIRTTVPGIGVTGGGDTVQIDTNSASLREAILITTNASQALRLTGLKLSSVDANDTLRIYGVDALGALTSIGFTTGLPARIAQGLDGAASFTSTNANGGTVSLTFNNPVLTPYFGYVFTTAVGGDVSFGGDLGQGYRLDALSGYTVPEPATWAMLLTGFGLVGASMRRRQRTVVA</sequence>
<reference evidence="3 4" key="1">
    <citation type="submission" date="2020-08" db="EMBL/GenBank/DDBJ databases">
        <title>Genomic Encyclopedia of Type Strains, Phase IV (KMG-IV): sequencing the most valuable type-strain genomes for metagenomic binning, comparative biology and taxonomic classification.</title>
        <authorList>
            <person name="Goeker M."/>
        </authorList>
    </citation>
    <scope>NUCLEOTIDE SEQUENCE [LARGE SCALE GENOMIC DNA]</scope>
    <source>
        <strain evidence="3 4">DSM 102189</strain>
    </source>
</reference>
<evidence type="ECO:0000313" key="3">
    <source>
        <dbReference type="EMBL" id="MBB6226216.1"/>
    </source>
</evidence>